<dbReference type="NCBIfam" id="TIGR01498">
    <property type="entry name" value="folK"/>
    <property type="match status" value="1"/>
</dbReference>
<comment type="similarity">
    <text evidence="2">Belongs to the HPPK family.</text>
</comment>
<evidence type="ECO:0000256" key="12">
    <source>
        <dbReference type="ARBA" id="ARBA00033413"/>
    </source>
</evidence>
<dbReference type="EMBL" id="BAABBN010000007">
    <property type="protein sequence ID" value="GAA3927522.1"/>
    <property type="molecule type" value="Genomic_DNA"/>
</dbReference>
<dbReference type="PANTHER" id="PTHR43071:SF1">
    <property type="entry name" value="2-AMINO-4-HYDROXY-6-HYDROXYMETHYLDIHYDROPTERIDINE PYROPHOSPHOKINASE"/>
    <property type="match status" value="1"/>
</dbReference>
<evidence type="ECO:0000256" key="5">
    <source>
        <dbReference type="ARBA" id="ARBA00022679"/>
    </source>
</evidence>
<evidence type="ECO:0000256" key="4">
    <source>
        <dbReference type="ARBA" id="ARBA00016218"/>
    </source>
</evidence>
<evidence type="ECO:0000256" key="6">
    <source>
        <dbReference type="ARBA" id="ARBA00022741"/>
    </source>
</evidence>
<keyword evidence="9" id="KW-0289">Folate biosynthesis</keyword>
<evidence type="ECO:0000256" key="9">
    <source>
        <dbReference type="ARBA" id="ARBA00022909"/>
    </source>
</evidence>
<evidence type="ECO:0000256" key="8">
    <source>
        <dbReference type="ARBA" id="ARBA00022840"/>
    </source>
</evidence>
<evidence type="ECO:0000259" key="13">
    <source>
        <dbReference type="PROSITE" id="PS00794"/>
    </source>
</evidence>
<evidence type="ECO:0000313" key="15">
    <source>
        <dbReference type="Proteomes" id="UP001501565"/>
    </source>
</evidence>
<evidence type="ECO:0000313" key="14">
    <source>
        <dbReference type="EMBL" id="GAA3927522.1"/>
    </source>
</evidence>
<dbReference type="Gene3D" id="3.30.70.560">
    <property type="entry name" value="7,8-Dihydro-6-hydroxymethylpterin-pyrophosphokinase HPPK"/>
    <property type="match status" value="1"/>
</dbReference>
<keyword evidence="15" id="KW-1185">Reference proteome</keyword>
<reference evidence="15" key="1">
    <citation type="journal article" date="2019" name="Int. J. Syst. Evol. Microbiol.">
        <title>The Global Catalogue of Microorganisms (GCM) 10K type strain sequencing project: providing services to taxonomists for standard genome sequencing and annotation.</title>
        <authorList>
            <consortium name="The Broad Institute Genomics Platform"/>
            <consortium name="The Broad Institute Genome Sequencing Center for Infectious Disease"/>
            <person name="Wu L."/>
            <person name="Ma J."/>
        </authorList>
    </citation>
    <scope>NUCLEOTIDE SEQUENCE [LARGE SCALE GENOMIC DNA]</scope>
    <source>
        <strain evidence="15">JCM 17551</strain>
    </source>
</reference>
<dbReference type="PANTHER" id="PTHR43071">
    <property type="entry name" value="2-AMINO-4-HYDROXY-6-HYDROXYMETHYLDIHYDROPTERIDINE PYROPHOSPHOKINASE"/>
    <property type="match status" value="1"/>
</dbReference>
<comment type="pathway">
    <text evidence="1">Cofactor biosynthesis; tetrahydrofolate biosynthesis; 2-amino-4-hydroxy-6-hydroxymethyl-7,8-dihydropteridine diphosphate from 7,8-dihydroneopterin triphosphate: step 4/4.</text>
</comment>
<name>A0ABP7MPP1_9GAMM</name>
<evidence type="ECO:0000256" key="11">
    <source>
        <dbReference type="ARBA" id="ARBA00029766"/>
    </source>
</evidence>
<keyword evidence="6" id="KW-0547">Nucleotide-binding</keyword>
<dbReference type="CDD" id="cd00483">
    <property type="entry name" value="HPPK"/>
    <property type="match status" value="1"/>
</dbReference>
<feature type="domain" description="7,8-dihydro-6-hydroxymethylpterin-pyrophosphokinase" evidence="13">
    <location>
        <begin position="88"/>
        <end position="99"/>
    </location>
</feature>
<evidence type="ECO:0000256" key="7">
    <source>
        <dbReference type="ARBA" id="ARBA00022777"/>
    </source>
</evidence>
<proteinExistence type="inferred from homology"/>
<dbReference type="EC" id="2.7.6.3" evidence="3"/>
<dbReference type="PROSITE" id="PS00794">
    <property type="entry name" value="HPPK"/>
    <property type="match status" value="1"/>
</dbReference>
<evidence type="ECO:0000256" key="3">
    <source>
        <dbReference type="ARBA" id="ARBA00013253"/>
    </source>
</evidence>
<dbReference type="RefSeq" id="WP_344798851.1">
    <property type="nucleotide sequence ID" value="NZ_BAABBN010000007.1"/>
</dbReference>
<dbReference type="Proteomes" id="UP001501565">
    <property type="component" value="Unassembled WGS sequence"/>
</dbReference>
<dbReference type="InterPro" id="IPR035907">
    <property type="entry name" value="Hppk_sf"/>
</dbReference>
<dbReference type="Pfam" id="PF01288">
    <property type="entry name" value="HPPK"/>
    <property type="match status" value="1"/>
</dbReference>
<comment type="function">
    <text evidence="10">Catalyzes the transfer of pyrophosphate from adenosine triphosphate (ATP) to 6-hydroxymethyl-7,8-dihydropterin, an enzymatic step in folate biosynthesis pathway.</text>
</comment>
<evidence type="ECO:0000256" key="10">
    <source>
        <dbReference type="ARBA" id="ARBA00029409"/>
    </source>
</evidence>
<evidence type="ECO:0000256" key="1">
    <source>
        <dbReference type="ARBA" id="ARBA00005051"/>
    </source>
</evidence>
<protein>
    <recommendedName>
        <fullName evidence="4">2-amino-4-hydroxy-6-hydroxymethyldihydropteridine pyrophosphokinase</fullName>
        <ecNumber evidence="3">2.7.6.3</ecNumber>
    </recommendedName>
    <alternativeName>
        <fullName evidence="11">6-hydroxymethyl-7,8-dihydropterin pyrophosphokinase</fullName>
    </alternativeName>
    <alternativeName>
        <fullName evidence="12">7,8-dihydro-6-hydroxymethylpterin-pyrophosphokinase</fullName>
    </alternativeName>
</protein>
<keyword evidence="5" id="KW-0808">Transferase</keyword>
<keyword evidence="8" id="KW-0067">ATP-binding</keyword>
<keyword evidence="7" id="KW-0418">Kinase</keyword>
<accession>A0ABP7MPP1</accession>
<sequence>MNSAYIGLGSNLESPITQLRSAVAAIQALPQIHSVESSCVYNTTPVGPQDQPDYTNAALKISTSLTAIELLDTLQAIENAHGRVRTLRWGARTLDLDILLFNDEVIDHPRLTVPHREMLNRNFVLIPLADITSTLVFPNGLTLSQAIEQCPENPIQRLKDQTLV</sequence>
<comment type="caution">
    <text evidence="14">The sequence shown here is derived from an EMBL/GenBank/DDBJ whole genome shotgun (WGS) entry which is preliminary data.</text>
</comment>
<gene>
    <name evidence="14" type="primary">folK_2</name>
    <name evidence="14" type="ORF">GCM10022277_24830</name>
</gene>
<evidence type="ECO:0000256" key="2">
    <source>
        <dbReference type="ARBA" id="ARBA00005810"/>
    </source>
</evidence>
<dbReference type="SUPFAM" id="SSF55083">
    <property type="entry name" value="6-hydroxymethyl-7,8-dihydropterin pyrophosphokinase, HPPK"/>
    <property type="match status" value="1"/>
</dbReference>
<dbReference type="InterPro" id="IPR000550">
    <property type="entry name" value="Hppk"/>
</dbReference>
<organism evidence="14 15">
    <name type="scientific">Litoribacillus peritrichatus</name>
    <dbReference type="NCBI Taxonomy" id="718191"/>
    <lineage>
        <taxon>Bacteria</taxon>
        <taxon>Pseudomonadati</taxon>
        <taxon>Pseudomonadota</taxon>
        <taxon>Gammaproteobacteria</taxon>
        <taxon>Oceanospirillales</taxon>
        <taxon>Oceanospirillaceae</taxon>
        <taxon>Litoribacillus</taxon>
    </lineage>
</organism>